<dbReference type="SUPFAM" id="SSF48452">
    <property type="entry name" value="TPR-like"/>
    <property type="match status" value="1"/>
</dbReference>
<reference evidence="3 4" key="1">
    <citation type="submission" date="2023-03" db="EMBL/GenBank/DDBJ databases">
        <authorList>
            <person name="Pearce D."/>
        </authorList>
    </citation>
    <scope>NUCLEOTIDE SEQUENCE [LARGE SCALE GENOMIC DNA]</scope>
    <source>
        <strain evidence="3">Msz</strain>
    </source>
</reference>
<dbReference type="Proteomes" id="UP001162030">
    <property type="component" value="Chromosome"/>
</dbReference>
<evidence type="ECO:0000313" key="3">
    <source>
        <dbReference type="EMBL" id="CAI8952386.1"/>
    </source>
</evidence>
<protein>
    <recommendedName>
        <fullName evidence="2">6-hydroxymethylpterin diphosphokinase MptE-like domain-containing protein</fullName>
    </recommendedName>
</protein>
<dbReference type="RefSeq" id="WP_317963504.1">
    <property type="nucleotide sequence ID" value="NZ_OX458333.1"/>
</dbReference>
<dbReference type="PANTHER" id="PTHR41786:SF1">
    <property type="entry name" value="6-HYDROXYMETHYLPTERIN DIPHOSPHOKINASE MPTE-LIKE DOMAIN-CONTAINING PROTEIN"/>
    <property type="match status" value="1"/>
</dbReference>
<proteinExistence type="predicted"/>
<dbReference type="EMBL" id="OX458333">
    <property type="protein sequence ID" value="CAI8952386.1"/>
    <property type="molecule type" value="Genomic_DNA"/>
</dbReference>
<feature type="coiled-coil region" evidence="1">
    <location>
        <begin position="568"/>
        <end position="599"/>
    </location>
</feature>
<evidence type="ECO:0000259" key="2">
    <source>
        <dbReference type="Pfam" id="PF01973"/>
    </source>
</evidence>
<sequence length="865" mass="96681">MLTIIFESPSTGGSLMSSDGLFPSPQLPFDSFTQNAFGDRYLYQVNREAFNKVGASAVFAAFFGESLFHQNTLHVVVGTDSGLLLRHIAQKGVPTGSRYLFIELPHILAALESEGVLGMLGERGVCVTVGEWLSKAHEFKIEEYFYIGGVEFWQSIAAREARIPDYAEIVWSVEAGLIKLRWAVSAALGSEGFTACQMDNLAENLVPASVLKDAFRGKTAVLLAGGPSLDACLPWLEEHRNRVAVLAVSRIARRLQEAGVTPDIVFTVDPTEMSFDVSKEMLEFDEHVILIHAYHASPLLIGQWRGMSFYLGDLLPWKSPLNPPSLPHPGPTVTNTALSVAQALGFSRIILGGVDLCFSRDGYTHAKGSNEHAVGPRFDLSPIKVETNGGWQANTTADFAEAAISLAMQAVQISRSGCEIVNPSAASARMEGIAYRPLTEIQVHSAAFSVWDIVRQRVEPPTPEIRQRHYQKVLTELAKAIHQIKAIRDLAVKGLEYNLGIYGEADPRRAVKNKILLDRTERTLRTRYRQFSQLTKRLGIRDFLKITRPFEDAELDAESAKKLGAVYYEAYRDGAQRLLQMLRKAERRLNSRLEEEKAEPDFDRISQQWREDKQYGRARIWRARHGSVPLSPTHHKELENLEQLYRETLTAPDSAHLKRAKHHSSLSAAQKRGRILLKNRKTNELSDLLNSLEHHPDKQAALEYCQLISAYLAELNGDHEAAMGLLYPIVQNRESPLLEDALLRVLSISLETHQAENACSALECLSLISPVYKPQYAEMLKLLGRPIDAVDVYNDYLAAFPDQIYIQLKLARLYFDIGTPEAARMMLNYILERMPENESALALAAMIDGVNVEGERAGEPVHFTF</sequence>
<feature type="domain" description="6-hydroxymethylpterin diphosphokinase MptE-like" evidence="2">
    <location>
        <begin position="197"/>
        <end position="360"/>
    </location>
</feature>
<dbReference type="PANTHER" id="PTHR41786">
    <property type="entry name" value="MOTILITY ACCESSORY FACTOR MAF"/>
    <property type="match status" value="1"/>
</dbReference>
<dbReference type="Gene3D" id="1.25.40.10">
    <property type="entry name" value="Tetratricopeptide repeat domain"/>
    <property type="match status" value="1"/>
</dbReference>
<evidence type="ECO:0000256" key="1">
    <source>
        <dbReference type="SAM" id="Coils"/>
    </source>
</evidence>
<name>A0ABN8X951_9GAMM</name>
<evidence type="ECO:0000313" key="4">
    <source>
        <dbReference type="Proteomes" id="UP001162030"/>
    </source>
</evidence>
<dbReference type="InterPro" id="IPR011990">
    <property type="entry name" value="TPR-like_helical_dom_sf"/>
</dbReference>
<keyword evidence="1" id="KW-0175">Coiled coil</keyword>
<organism evidence="3 4">
    <name type="scientific">Methylocaldum szegediense</name>
    <dbReference type="NCBI Taxonomy" id="73780"/>
    <lineage>
        <taxon>Bacteria</taxon>
        <taxon>Pseudomonadati</taxon>
        <taxon>Pseudomonadota</taxon>
        <taxon>Gammaproteobacteria</taxon>
        <taxon>Methylococcales</taxon>
        <taxon>Methylococcaceae</taxon>
        <taxon>Methylocaldum</taxon>
    </lineage>
</organism>
<gene>
    <name evidence="3" type="ORF">MSZNOR_4479</name>
</gene>
<accession>A0ABN8X951</accession>
<dbReference type="Pfam" id="PF01973">
    <property type="entry name" value="MptE-like"/>
    <property type="match status" value="1"/>
</dbReference>
<keyword evidence="4" id="KW-1185">Reference proteome</keyword>
<dbReference type="InterPro" id="IPR002826">
    <property type="entry name" value="MptE-like"/>
</dbReference>